<gene>
    <name evidence="1" type="ORF">PoMZ_01966</name>
</gene>
<reference evidence="1 2" key="1">
    <citation type="journal article" date="2019" name="Mol. Biol. Evol.">
        <title>Blast fungal genomes show frequent chromosomal changes, gene gains and losses, and effector gene turnover.</title>
        <authorList>
            <person name="Gomez Luciano L.B."/>
            <person name="Jason Tsai I."/>
            <person name="Chuma I."/>
            <person name="Tosa Y."/>
            <person name="Chen Y.H."/>
            <person name="Li J.Y."/>
            <person name="Li M.Y."/>
            <person name="Jade Lu M.Y."/>
            <person name="Nakayashiki H."/>
            <person name="Li W.H."/>
        </authorList>
    </citation>
    <scope>NUCLEOTIDE SEQUENCE [LARGE SCALE GENOMIC DNA]</scope>
    <source>
        <strain evidence="1">MZ5-1-6</strain>
    </source>
</reference>
<sequence>MGGSAAASGSVEGGLVTSRILVSSVKADLICQKVRWIGTRKRIYKCCAQPRSRNPGFVGVRSPACTRQAQQNLIATFQPTLGDELRDRAIDLKTNLTIGVAQPDVGLGDDKGKRFADQTIGPDYCDLASHDARVLVGESRGELGDRGGDAVDEGLGTAGRRWRVHIHGVEKLSTDDAPNVACAGFVLRR</sequence>
<evidence type="ECO:0000313" key="2">
    <source>
        <dbReference type="Proteomes" id="UP000294847"/>
    </source>
</evidence>
<dbReference type="EMBL" id="CP034205">
    <property type="protein sequence ID" value="QBZ57047.1"/>
    <property type="molecule type" value="Genomic_DNA"/>
</dbReference>
<protein>
    <submittedName>
        <fullName evidence="1">Uncharacterized protein</fullName>
    </submittedName>
</protein>
<evidence type="ECO:0000313" key="1">
    <source>
        <dbReference type="EMBL" id="QBZ57047.1"/>
    </source>
</evidence>
<dbReference type="Proteomes" id="UP000294847">
    <property type="component" value="Chromosome 2"/>
</dbReference>
<dbReference type="AlphaFoldDB" id="A0A4P7N3J4"/>
<name>A0A4P7N3J4_PYROR</name>
<proteinExistence type="predicted"/>
<accession>A0A4P7N3J4</accession>
<organism evidence="1 2">
    <name type="scientific">Pyricularia oryzae</name>
    <name type="common">Rice blast fungus</name>
    <name type="synonym">Magnaporthe oryzae</name>
    <dbReference type="NCBI Taxonomy" id="318829"/>
    <lineage>
        <taxon>Eukaryota</taxon>
        <taxon>Fungi</taxon>
        <taxon>Dikarya</taxon>
        <taxon>Ascomycota</taxon>
        <taxon>Pezizomycotina</taxon>
        <taxon>Sordariomycetes</taxon>
        <taxon>Sordariomycetidae</taxon>
        <taxon>Magnaporthales</taxon>
        <taxon>Pyriculariaceae</taxon>
        <taxon>Pyricularia</taxon>
    </lineage>
</organism>